<comment type="similarity">
    <text evidence="5">Belongs to the adaptor complexes medium subunit family.</text>
</comment>
<dbReference type="OMA" id="INVHFTI"/>
<dbReference type="Gene3D" id="3.30.450.60">
    <property type="match status" value="1"/>
</dbReference>
<dbReference type="PIRSF" id="PIRSF005992">
    <property type="entry name" value="Clathrin_mu"/>
    <property type="match status" value="1"/>
</dbReference>
<dbReference type="SUPFAM" id="SSF64356">
    <property type="entry name" value="SNARE-like"/>
    <property type="match status" value="1"/>
</dbReference>
<dbReference type="InterPro" id="IPR036168">
    <property type="entry name" value="AP2_Mu_C_sf"/>
</dbReference>
<evidence type="ECO:0000256" key="4">
    <source>
        <dbReference type="ARBA" id="ARBA00023136"/>
    </source>
</evidence>
<dbReference type="EMBL" id="KQ964628">
    <property type="protein sequence ID" value="KXN67563.1"/>
    <property type="molecule type" value="Genomic_DNA"/>
</dbReference>
<organism evidence="7 8">
    <name type="scientific">Conidiobolus coronatus (strain ATCC 28846 / CBS 209.66 / NRRL 28638)</name>
    <name type="common">Delacroixia coronata</name>
    <dbReference type="NCBI Taxonomy" id="796925"/>
    <lineage>
        <taxon>Eukaryota</taxon>
        <taxon>Fungi</taxon>
        <taxon>Fungi incertae sedis</taxon>
        <taxon>Zoopagomycota</taxon>
        <taxon>Entomophthoromycotina</taxon>
        <taxon>Entomophthoromycetes</taxon>
        <taxon>Entomophthorales</taxon>
        <taxon>Ancylistaceae</taxon>
        <taxon>Conidiobolus</taxon>
    </lineage>
</organism>
<dbReference type="InterPro" id="IPR001392">
    <property type="entry name" value="Clathrin_mu"/>
</dbReference>
<dbReference type="FunFam" id="3.30.450.60:FF:000002">
    <property type="entry name" value="AP-2 complex subunit mu, putative"/>
    <property type="match status" value="1"/>
</dbReference>
<dbReference type="InterPro" id="IPR011012">
    <property type="entry name" value="Longin-like_dom_sf"/>
</dbReference>
<name>A0A137NXI5_CONC2</name>
<evidence type="ECO:0000256" key="5">
    <source>
        <dbReference type="PIRNR" id="PIRNR005992"/>
    </source>
</evidence>
<dbReference type="OrthoDB" id="870at2759"/>
<dbReference type="GO" id="GO:0016192">
    <property type="term" value="P:vesicle-mediated transport"/>
    <property type="evidence" value="ECO:0007669"/>
    <property type="project" value="InterPro"/>
</dbReference>
<dbReference type="Gene3D" id="2.60.40.1170">
    <property type="entry name" value="Mu homology domain, subdomain B"/>
    <property type="match status" value="2"/>
</dbReference>
<proteinExistence type="inferred from homology"/>
<dbReference type="SUPFAM" id="SSF49447">
    <property type="entry name" value="Second domain of Mu2 adaptin subunit (ap50) of ap2 adaptor"/>
    <property type="match status" value="1"/>
</dbReference>
<reference evidence="7 8" key="1">
    <citation type="journal article" date="2015" name="Genome Biol. Evol.">
        <title>Phylogenomic analyses indicate that early fungi evolved digesting cell walls of algal ancestors of land plants.</title>
        <authorList>
            <person name="Chang Y."/>
            <person name="Wang S."/>
            <person name="Sekimoto S."/>
            <person name="Aerts A.L."/>
            <person name="Choi C."/>
            <person name="Clum A."/>
            <person name="LaButti K.M."/>
            <person name="Lindquist E.A."/>
            <person name="Yee Ngan C."/>
            <person name="Ohm R.A."/>
            <person name="Salamov A.A."/>
            <person name="Grigoriev I.V."/>
            <person name="Spatafora J.W."/>
            <person name="Berbee M.L."/>
        </authorList>
    </citation>
    <scope>NUCLEOTIDE SEQUENCE [LARGE SCALE GENOMIC DNA]</scope>
    <source>
        <strain evidence="7 8">NRRL 28638</strain>
    </source>
</reference>
<dbReference type="GO" id="GO:0012505">
    <property type="term" value="C:endomembrane system"/>
    <property type="evidence" value="ECO:0007669"/>
    <property type="project" value="UniProtKB-SubCell"/>
</dbReference>
<sequence>MIESLFILNNEGQFIIQKHWKKLIHPIVVENFLKNIKLDNLNELPPIQKTNQYLLVNIVRDKLVFLGVMCKEASPLAAIEFIHRIVDVFNSYLGQVNEPTIKENFVIVYQLLEEMMDYGFPLMTDVNTLKDVIAPPTIMNKVLTTVTGVSNIHNGILSGSLTDVTWRKSGIKYINNEIYFDIVEEIDAVIDNNGSVVSSEVTGVILANCRLSGMPDLTLTFVNPRIFDDYTFHPCVRHRHFEENQILSFVPPDGKFSLMNYRVNLPSNHMIPVTARLNHFPNAQGGGGKFEIIVTVTTIQNRPIEELILNIPLNSGIAIIDSNCNIGNVVLDPSNQQIIWKLDKTNLKDKIPAFKGSYTSQTSNNNHFCSGININFSINLCAISNTQVDSLTLTNEKYRPYKGVRSITKAGRYQIRI</sequence>
<evidence type="ECO:0000259" key="6">
    <source>
        <dbReference type="PROSITE" id="PS51072"/>
    </source>
</evidence>
<dbReference type="InterPro" id="IPR022775">
    <property type="entry name" value="AP_mu_sigma_su"/>
</dbReference>
<dbReference type="PROSITE" id="PS51072">
    <property type="entry name" value="MHD"/>
    <property type="match status" value="1"/>
</dbReference>
<keyword evidence="8" id="KW-1185">Reference proteome</keyword>
<protein>
    <submittedName>
        <fullName evidence="7">AP-3 complex subunit MU-1</fullName>
    </submittedName>
</protein>
<dbReference type="Proteomes" id="UP000070444">
    <property type="component" value="Unassembled WGS sequence"/>
</dbReference>
<keyword evidence="3 5" id="KW-0653">Protein transport</keyword>
<evidence type="ECO:0000256" key="3">
    <source>
        <dbReference type="ARBA" id="ARBA00022927"/>
    </source>
</evidence>
<dbReference type="InterPro" id="IPR028565">
    <property type="entry name" value="MHD"/>
</dbReference>
<keyword evidence="4" id="KW-0472">Membrane</keyword>
<feature type="domain" description="MHD" evidence="6">
    <location>
        <begin position="175"/>
        <end position="416"/>
    </location>
</feature>
<dbReference type="GO" id="GO:0006886">
    <property type="term" value="P:intracellular protein transport"/>
    <property type="evidence" value="ECO:0007669"/>
    <property type="project" value="UniProtKB-UniRule"/>
</dbReference>
<gene>
    <name evidence="7" type="ORF">CONCODRAFT_10365</name>
</gene>
<dbReference type="AlphaFoldDB" id="A0A137NXI5"/>
<keyword evidence="2 5" id="KW-0813">Transport</keyword>
<dbReference type="Pfam" id="PF01217">
    <property type="entry name" value="Clat_adaptor_s"/>
    <property type="match status" value="1"/>
</dbReference>
<dbReference type="GO" id="GO:0030131">
    <property type="term" value="C:clathrin adaptor complex"/>
    <property type="evidence" value="ECO:0007669"/>
    <property type="project" value="UniProtKB-UniRule"/>
</dbReference>
<evidence type="ECO:0000256" key="2">
    <source>
        <dbReference type="ARBA" id="ARBA00022448"/>
    </source>
</evidence>
<dbReference type="Pfam" id="PF00928">
    <property type="entry name" value="Adap_comp_sub"/>
    <property type="match status" value="1"/>
</dbReference>
<comment type="subcellular location">
    <subcellularLocation>
        <location evidence="1">Endomembrane system</location>
    </subcellularLocation>
</comment>
<dbReference type="PANTHER" id="PTHR10529">
    <property type="entry name" value="AP COMPLEX SUBUNIT MU"/>
    <property type="match status" value="1"/>
</dbReference>
<dbReference type="InterPro" id="IPR050431">
    <property type="entry name" value="Adaptor_comp_med_subunit"/>
</dbReference>
<evidence type="ECO:0000256" key="1">
    <source>
        <dbReference type="ARBA" id="ARBA00004308"/>
    </source>
</evidence>
<evidence type="ECO:0000313" key="8">
    <source>
        <dbReference type="Proteomes" id="UP000070444"/>
    </source>
</evidence>
<evidence type="ECO:0000313" key="7">
    <source>
        <dbReference type="EMBL" id="KXN67563.1"/>
    </source>
</evidence>
<accession>A0A137NXI5</accession>
<dbReference type="STRING" id="796925.A0A137NXI5"/>
<dbReference type="CDD" id="cd09252">
    <property type="entry name" value="AP-3_Mu3_Cterm"/>
    <property type="match status" value="1"/>
</dbReference>
<dbReference type="CDD" id="cd14837">
    <property type="entry name" value="AP3_Mu_N"/>
    <property type="match status" value="1"/>
</dbReference>
<dbReference type="PRINTS" id="PR00314">
    <property type="entry name" value="CLATHRINADPT"/>
</dbReference>